<dbReference type="RefSeq" id="WP_130287497.1">
    <property type="nucleotide sequence ID" value="NZ_SGXE01000005.1"/>
</dbReference>
<keyword evidence="2" id="KW-1185">Reference proteome</keyword>
<reference evidence="1 2" key="1">
    <citation type="submission" date="2019-02" db="EMBL/GenBank/DDBJ databases">
        <title>Genomic Encyclopedia of Type Strains, Phase IV (KMG-IV): sequencing the most valuable type-strain genomes for metagenomic binning, comparative biology and taxonomic classification.</title>
        <authorList>
            <person name="Goeker M."/>
        </authorList>
    </citation>
    <scope>NUCLEOTIDE SEQUENCE [LARGE SCALE GENOMIC DNA]</scope>
    <source>
        <strain evidence="1 2">DSM 17196</strain>
    </source>
</reference>
<evidence type="ECO:0000313" key="1">
    <source>
        <dbReference type="EMBL" id="RZS91863.1"/>
    </source>
</evidence>
<name>A0A4Q7NWZ2_9FLAO</name>
<gene>
    <name evidence="1" type="ORF">EV197_2966</name>
</gene>
<protein>
    <submittedName>
        <fullName evidence="1">Uncharacterized protein</fullName>
    </submittedName>
</protein>
<proteinExistence type="predicted"/>
<accession>A0A4Q7NWZ2</accession>
<sequence>MKRILLAVLAALGINFGVKSQTEKLDSGLRNTLKLVADRFEKDNHAYLINLAKDNSVIIQIVHGALIQQTSTPKNEFNFSLNLTFDNQIDELNSFRELKIASEFINYEWDGIPCFAVNFGNNLEKANRIVLEVLQKVYGFKPDDIFEFEIYDQGKIRI</sequence>
<evidence type="ECO:0000313" key="2">
    <source>
        <dbReference type="Proteomes" id="UP000292262"/>
    </source>
</evidence>
<dbReference type="Proteomes" id="UP000292262">
    <property type="component" value="Unassembled WGS sequence"/>
</dbReference>
<organism evidence="1 2">
    <name type="scientific">Aquimarina brevivitae</name>
    <dbReference type="NCBI Taxonomy" id="323412"/>
    <lineage>
        <taxon>Bacteria</taxon>
        <taxon>Pseudomonadati</taxon>
        <taxon>Bacteroidota</taxon>
        <taxon>Flavobacteriia</taxon>
        <taxon>Flavobacteriales</taxon>
        <taxon>Flavobacteriaceae</taxon>
        <taxon>Aquimarina</taxon>
    </lineage>
</organism>
<dbReference type="EMBL" id="SGXE01000005">
    <property type="protein sequence ID" value="RZS91863.1"/>
    <property type="molecule type" value="Genomic_DNA"/>
</dbReference>
<dbReference type="AlphaFoldDB" id="A0A4Q7NWZ2"/>
<dbReference type="OrthoDB" id="1443713at2"/>
<comment type="caution">
    <text evidence="1">The sequence shown here is derived from an EMBL/GenBank/DDBJ whole genome shotgun (WGS) entry which is preliminary data.</text>
</comment>